<feature type="transmembrane region" description="Helical" evidence="1">
    <location>
        <begin position="59"/>
        <end position="79"/>
    </location>
</feature>
<dbReference type="RefSeq" id="WP_175187153.1">
    <property type="nucleotide sequence ID" value="NZ_JABVZQ010000004.1"/>
</dbReference>
<keyword evidence="1" id="KW-0472">Membrane</keyword>
<accession>A0ABR9XPL2</accession>
<gene>
    <name evidence="2" type="ORF">INT08_01315</name>
</gene>
<keyword evidence="1" id="KW-1133">Transmembrane helix</keyword>
<dbReference type="EMBL" id="JADGII010000002">
    <property type="protein sequence ID" value="MBF0635822.1"/>
    <property type="molecule type" value="Genomic_DNA"/>
</dbReference>
<dbReference type="Proteomes" id="UP000619838">
    <property type="component" value="Unassembled WGS sequence"/>
</dbReference>
<dbReference type="Pfam" id="PF14110">
    <property type="entry name" value="DUF4282"/>
    <property type="match status" value="1"/>
</dbReference>
<reference evidence="2 3" key="1">
    <citation type="journal article" date="2020" name="Microorganisms">
        <title>Simultaneous Genome Sequencing of Prosthecochloris ethylica and Desulfuromonas acetoxidans within a Syntrophic Mixture Reveals Unique Pili and Protein Interactions.</title>
        <authorList>
            <person name="Kyndt J.A."/>
            <person name="Van Beeumen J.J."/>
            <person name="Meyer T.E."/>
        </authorList>
    </citation>
    <scope>NUCLEOTIDE SEQUENCE [LARGE SCALE GENOMIC DNA]</scope>
    <source>
        <strain evidence="2 3">N3</strain>
    </source>
</reference>
<dbReference type="InterPro" id="IPR025557">
    <property type="entry name" value="DUF4282"/>
</dbReference>
<keyword evidence="1" id="KW-0812">Transmembrane</keyword>
<evidence type="ECO:0000256" key="1">
    <source>
        <dbReference type="SAM" id="Phobius"/>
    </source>
</evidence>
<comment type="caution">
    <text evidence="2">The sequence shown here is derived from an EMBL/GenBank/DDBJ whole genome shotgun (WGS) entry which is preliminary data.</text>
</comment>
<keyword evidence="3" id="KW-1185">Reference proteome</keyword>
<feature type="transmembrane region" description="Helical" evidence="1">
    <location>
        <begin position="26"/>
        <end position="47"/>
    </location>
</feature>
<organism evidence="2 3">
    <name type="scientific">Prosthecochloris ethylica</name>
    <dbReference type="NCBI Taxonomy" id="2743976"/>
    <lineage>
        <taxon>Bacteria</taxon>
        <taxon>Pseudomonadati</taxon>
        <taxon>Chlorobiota</taxon>
        <taxon>Chlorobiia</taxon>
        <taxon>Chlorobiales</taxon>
        <taxon>Chlorobiaceae</taxon>
        <taxon>Prosthecochloris</taxon>
    </lineage>
</organism>
<evidence type="ECO:0000313" key="2">
    <source>
        <dbReference type="EMBL" id="MBF0635822.1"/>
    </source>
</evidence>
<protein>
    <submittedName>
        <fullName evidence="2">DUF4282 domain-containing protein</fullName>
    </submittedName>
</protein>
<sequence length="108" mass="11930">MNTQGFFARLFDFSFSEFVSLQIVRYLYIIGVVMAAISALGMAFQAIGGMGNDFVGGLFQLLLSPIAFLLTCLVVRIALEALIATFRIAENTTRIVENLERDTKGKEI</sequence>
<proteinExistence type="predicted"/>
<evidence type="ECO:0000313" key="3">
    <source>
        <dbReference type="Proteomes" id="UP000619838"/>
    </source>
</evidence>
<name>A0ABR9XPL2_9CHLB</name>